<sequence>MDLSTSIYAADNRYHFADRYDEHGTLNDLACEYADKYQAEYLEHINGGTADQDDASTLAHDYARETVLDGMCRFSVRFFAVTYPDHVLTRKPFDTLGAETPDQLMRRNIEEVVIAAASILIDEMRERGELDPDG</sequence>
<reference evidence="1 2" key="1">
    <citation type="submission" date="2017-08" db="EMBL/GenBank/DDBJ databases">
        <title>Complete genome sequence of bacteriophage vB_VpaS_KF6.</title>
        <authorList>
            <person name="Yu J."/>
            <person name="Kwak S.-J."/>
            <person name="Lim J.-A."/>
            <person name="Chang H.-J."/>
        </authorList>
    </citation>
    <scope>NUCLEOTIDE SEQUENCE [LARGE SCALE GENOMIC DNA]</scope>
</reference>
<accession>A0A384WK96</accession>
<evidence type="ECO:0000313" key="1">
    <source>
        <dbReference type="EMBL" id="ATI19495.1"/>
    </source>
</evidence>
<name>A0A384WK96_9CAUD</name>
<organism evidence="1 2">
    <name type="scientific">Vibrio phage vB_VpaS_KF6</name>
    <dbReference type="NCBI Taxonomy" id="2041477"/>
    <lineage>
        <taxon>Viruses</taxon>
        <taxon>Duplodnaviria</taxon>
        <taxon>Heunggongvirae</taxon>
        <taxon>Uroviricota</taxon>
        <taxon>Caudoviricetes</taxon>
        <taxon>Mardecavirus</taxon>
        <taxon>Mardecavirus SSP002</taxon>
    </lineage>
</organism>
<proteinExistence type="predicted"/>
<evidence type="ECO:0000313" key="2">
    <source>
        <dbReference type="Proteomes" id="UP000259921"/>
    </source>
</evidence>
<protein>
    <submittedName>
        <fullName evidence="1">Uncharacterized protein</fullName>
    </submittedName>
</protein>
<dbReference type="Proteomes" id="UP000259921">
    <property type="component" value="Segment"/>
</dbReference>
<dbReference type="EMBL" id="MF754116">
    <property type="protein sequence ID" value="ATI19495.1"/>
    <property type="molecule type" value="Genomic_DNA"/>
</dbReference>
<gene>
    <name evidence="1" type="ORF">KF6_087</name>
</gene>